<dbReference type="GeneID" id="68615158"/>
<dbReference type="Proteomes" id="UP001501729">
    <property type="component" value="Unassembled WGS sequence"/>
</dbReference>
<sequence length="54" mass="6329">MPPERVRYRFADHEVEGTVINEHYPGPWVDGRHVYRVEHNGIVHRVPVEQATPV</sequence>
<keyword evidence="2" id="KW-1185">Reference proteome</keyword>
<evidence type="ECO:0000313" key="1">
    <source>
        <dbReference type="EMBL" id="GAA5041929.1"/>
    </source>
</evidence>
<gene>
    <name evidence="1" type="ORF">GCM10025751_04720</name>
</gene>
<name>A0AAV3UBP3_9EURY</name>
<protein>
    <submittedName>
        <fullName evidence="1">Uncharacterized protein</fullName>
    </submittedName>
</protein>
<evidence type="ECO:0000313" key="2">
    <source>
        <dbReference type="Proteomes" id="UP001501729"/>
    </source>
</evidence>
<comment type="caution">
    <text evidence="1">The sequence shown here is derived from an EMBL/GenBank/DDBJ whole genome shotgun (WGS) entry which is preliminary data.</text>
</comment>
<proteinExistence type="predicted"/>
<accession>A0AAV3UBP3</accession>
<reference evidence="1 2" key="1">
    <citation type="journal article" date="2019" name="Int. J. Syst. Evol. Microbiol.">
        <title>The Global Catalogue of Microorganisms (GCM) 10K type strain sequencing project: providing services to taxonomists for standard genome sequencing and annotation.</title>
        <authorList>
            <consortium name="The Broad Institute Genomics Platform"/>
            <consortium name="The Broad Institute Genome Sequencing Center for Infectious Disease"/>
            <person name="Wu L."/>
            <person name="Ma J."/>
        </authorList>
    </citation>
    <scope>NUCLEOTIDE SEQUENCE [LARGE SCALE GENOMIC DNA]</scope>
    <source>
        <strain evidence="1 2">JCM 17504</strain>
    </source>
</reference>
<organism evidence="1 2">
    <name type="scientific">Haladaptatus pallidirubidus</name>
    <dbReference type="NCBI Taxonomy" id="1008152"/>
    <lineage>
        <taxon>Archaea</taxon>
        <taxon>Methanobacteriati</taxon>
        <taxon>Methanobacteriota</taxon>
        <taxon>Stenosarchaea group</taxon>
        <taxon>Halobacteria</taxon>
        <taxon>Halobacteriales</taxon>
        <taxon>Haladaptataceae</taxon>
        <taxon>Haladaptatus</taxon>
    </lineage>
</organism>
<dbReference type="EMBL" id="BAABKX010000001">
    <property type="protein sequence ID" value="GAA5041929.1"/>
    <property type="molecule type" value="Genomic_DNA"/>
</dbReference>
<dbReference type="RefSeq" id="WP_227775274.1">
    <property type="nucleotide sequence ID" value="NZ_BAABKX010000001.1"/>
</dbReference>
<dbReference type="AlphaFoldDB" id="A0AAV3UBP3"/>